<evidence type="ECO:0000256" key="1">
    <source>
        <dbReference type="SAM" id="Phobius"/>
    </source>
</evidence>
<dbReference type="Proteomes" id="UP001298681">
    <property type="component" value="Unassembled WGS sequence"/>
</dbReference>
<keyword evidence="1" id="KW-0472">Membrane</keyword>
<reference evidence="2 3" key="1">
    <citation type="submission" date="2022-01" db="EMBL/GenBank/DDBJ databases">
        <title>Collection of gut derived symbiotic bacterial strains cultured from healthy donors.</title>
        <authorList>
            <person name="Lin H."/>
            <person name="Kohout C."/>
            <person name="Waligurski E."/>
            <person name="Pamer E.G."/>
        </authorList>
    </citation>
    <scope>NUCLEOTIDE SEQUENCE [LARGE SCALE GENOMIC DNA]</scope>
    <source>
        <strain evidence="2 3">DFI.7.58</strain>
    </source>
</reference>
<dbReference type="EMBL" id="JAKNHQ010000002">
    <property type="protein sequence ID" value="MCG4609655.1"/>
    <property type="molecule type" value="Genomic_DNA"/>
</dbReference>
<comment type="caution">
    <text evidence="2">The sequence shown here is derived from an EMBL/GenBank/DDBJ whole genome shotgun (WGS) entry which is preliminary data.</text>
</comment>
<gene>
    <name evidence="2" type="ORF">L0P57_01670</name>
</gene>
<organism evidence="2 3">
    <name type="scientific">Anaeromassilibacillus senegalensis</name>
    <dbReference type="NCBI Taxonomy" id="1673717"/>
    <lineage>
        <taxon>Bacteria</taxon>
        <taxon>Bacillati</taxon>
        <taxon>Bacillota</taxon>
        <taxon>Clostridia</taxon>
        <taxon>Eubacteriales</taxon>
        <taxon>Acutalibacteraceae</taxon>
        <taxon>Anaeromassilibacillus</taxon>
    </lineage>
</organism>
<keyword evidence="1" id="KW-1133">Transmembrane helix</keyword>
<accession>A0ABS9MFT2</accession>
<proteinExistence type="predicted"/>
<dbReference type="RefSeq" id="WP_237966327.1">
    <property type="nucleotide sequence ID" value="NZ_JAKNHQ010000002.1"/>
</dbReference>
<keyword evidence="1" id="KW-0812">Transmembrane</keyword>
<evidence type="ECO:0000313" key="2">
    <source>
        <dbReference type="EMBL" id="MCG4609655.1"/>
    </source>
</evidence>
<feature type="transmembrane region" description="Helical" evidence="1">
    <location>
        <begin position="60"/>
        <end position="86"/>
    </location>
</feature>
<feature type="transmembrane region" description="Helical" evidence="1">
    <location>
        <begin position="138"/>
        <end position="166"/>
    </location>
</feature>
<keyword evidence="3" id="KW-1185">Reference proteome</keyword>
<name>A0ABS9MFT2_9FIRM</name>
<feature type="transmembrane region" description="Helical" evidence="1">
    <location>
        <begin position="107"/>
        <end position="126"/>
    </location>
</feature>
<sequence>MRNNTIKLAFSSMLAALSTALMFMTNLFPAASYTLPAIAGALMMLTVIELGKRWAWPSFVVSAVLSFLVVADKEAVAIFVLFFGYYPILKANFEQLPKRLFRWLAKFLLFNVAMVVEFFLSIHLLGVPEESFTVFGVYLPWVFLLVGNVAFLLYDYCLSCLVIVYCQRMHKNVQRWLRLK</sequence>
<protein>
    <submittedName>
        <fullName evidence="2">Uncharacterized protein</fullName>
    </submittedName>
</protein>
<evidence type="ECO:0000313" key="3">
    <source>
        <dbReference type="Proteomes" id="UP001298681"/>
    </source>
</evidence>